<dbReference type="AlphaFoldDB" id="A0ABD1FBV4"/>
<accession>A0ABD1FBV4</accession>
<keyword evidence="2" id="KW-0732">Signal</keyword>
<evidence type="ECO:0000313" key="3">
    <source>
        <dbReference type="EMBL" id="KAL1516748.1"/>
    </source>
</evidence>
<dbReference type="EMBL" id="JBDJPC010000001">
    <property type="protein sequence ID" value="KAL1516748.1"/>
    <property type="molecule type" value="Genomic_DNA"/>
</dbReference>
<keyword evidence="1" id="KW-0812">Transmembrane</keyword>
<evidence type="ECO:0000256" key="2">
    <source>
        <dbReference type="SAM" id="SignalP"/>
    </source>
</evidence>
<gene>
    <name evidence="3" type="ORF">ABEB36_000612</name>
</gene>
<keyword evidence="1" id="KW-0472">Membrane</keyword>
<reference evidence="3 4" key="1">
    <citation type="submission" date="2024-05" db="EMBL/GenBank/DDBJ databases">
        <title>Genetic variation in Jamaican populations of the coffee berry borer (Hypothenemus hampei).</title>
        <authorList>
            <person name="Errbii M."/>
            <person name="Myrie A."/>
        </authorList>
    </citation>
    <scope>NUCLEOTIDE SEQUENCE [LARGE SCALE GENOMIC DNA]</scope>
    <source>
        <strain evidence="3">JA-Hopewell-2020-01-JO</strain>
        <tissue evidence="3">Whole body</tissue>
    </source>
</reference>
<keyword evidence="4" id="KW-1185">Reference proteome</keyword>
<proteinExistence type="predicted"/>
<dbReference type="Proteomes" id="UP001566132">
    <property type="component" value="Unassembled WGS sequence"/>
</dbReference>
<feature type="chain" id="PRO_5044797787" evidence="2">
    <location>
        <begin position="23"/>
        <end position="436"/>
    </location>
</feature>
<protein>
    <submittedName>
        <fullName evidence="3">Uncharacterized protein</fullName>
    </submittedName>
</protein>
<comment type="caution">
    <text evidence="3">The sequence shown here is derived from an EMBL/GenBank/DDBJ whole genome shotgun (WGS) entry which is preliminary data.</text>
</comment>
<evidence type="ECO:0000313" key="4">
    <source>
        <dbReference type="Proteomes" id="UP001566132"/>
    </source>
</evidence>
<name>A0ABD1FBV4_HYPHA</name>
<evidence type="ECO:0000256" key="1">
    <source>
        <dbReference type="SAM" id="Phobius"/>
    </source>
</evidence>
<organism evidence="3 4">
    <name type="scientific">Hypothenemus hampei</name>
    <name type="common">Coffee berry borer</name>
    <dbReference type="NCBI Taxonomy" id="57062"/>
    <lineage>
        <taxon>Eukaryota</taxon>
        <taxon>Metazoa</taxon>
        <taxon>Ecdysozoa</taxon>
        <taxon>Arthropoda</taxon>
        <taxon>Hexapoda</taxon>
        <taxon>Insecta</taxon>
        <taxon>Pterygota</taxon>
        <taxon>Neoptera</taxon>
        <taxon>Endopterygota</taxon>
        <taxon>Coleoptera</taxon>
        <taxon>Polyphaga</taxon>
        <taxon>Cucujiformia</taxon>
        <taxon>Curculionidae</taxon>
        <taxon>Scolytinae</taxon>
        <taxon>Hypothenemus</taxon>
    </lineage>
</organism>
<sequence>MGYHSVEISGIFYILLLPVLRASISNVCLDVNDILSTNWMPSSILEKIYANQRQDNVSSIVNEDVSHKELMDGTIGNALTTMTFHRSMMNQYLCRNFVANQILSQMTRESSFHKRMDGPEGEEFNSSHVENLKTNLLSDSGSSSYEDWLKKSATFEDIYRHHSKINELKEAPSRMVPKKFENINAKTKIDYDYHGVPGVKKITISSIKKKVYFVDYVINDGGGYHLFESSPHYPHPTSHRPTYLDKDYKKDEKITDFFEIALTALAFLSFGMFVIHLIMSISAVHNNNNNNNYYPSTPNPRIVALNIRPAALNEDTEEADDFSTNSDDYIKFRSVKDIPHKVTANELTKHLLKVLDAALHSSKDNAKCLKNALCKATKSSRDAHGGNRLFMTLWSFGTAWLAGNLSNQQISKTEGFQAVLAGIGLANCNNIYPCIN</sequence>
<keyword evidence="1" id="KW-1133">Transmembrane helix</keyword>
<feature type="transmembrane region" description="Helical" evidence="1">
    <location>
        <begin position="257"/>
        <end position="279"/>
    </location>
</feature>
<feature type="signal peptide" evidence="2">
    <location>
        <begin position="1"/>
        <end position="22"/>
    </location>
</feature>